<dbReference type="Gene3D" id="3.75.10.10">
    <property type="entry name" value="L-arginine/glycine Amidinotransferase, Chain A"/>
    <property type="match status" value="1"/>
</dbReference>
<dbReference type="RefSeq" id="WP_124934341.1">
    <property type="nucleotide sequence ID" value="NZ_RQZC01000019.1"/>
</dbReference>
<dbReference type="EC" id="3.5.3.6" evidence="3"/>
<comment type="pathway">
    <text evidence="3">Amino-acid degradation; L-arginine degradation via ADI pathway; carbamoyl phosphate from L-arginine: step 1/2.</text>
</comment>
<comment type="catalytic activity">
    <reaction evidence="3">
        <text>L-arginine + H2O = L-citrulline + NH4(+)</text>
        <dbReference type="Rhea" id="RHEA:19597"/>
        <dbReference type="ChEBI" id="CHEBI:15377"/>
        <dbReference type="ChEBI" id="CHEBI:28938"/>
        <dbReference type="ChEBI" id="CHEBI:32682"/>
        <dbReference type="ChEBI" id="CHEBI:57743"/>
        <dbReference type="EC" id="3.5.3.6"/>
    </reaction>
</comment>
<dbReference type="Gene3D" id="1.10.3930.10">
    <property type="entry name" value="Arginine deiminase"/>
    <property type="match status" value="1"/>
</dbReference>
<organism evidence="5 6">
    <name type="scientific">Actinomyces bowdenii</name>
    <dbReference type="NCBI Taxonomy" id="131109"/>
    <lineage>
        <taxon>Bacteria</taxon>
        <taxon>Bacillati</taxon>
        <taxon>Actinomycetota</taxon>
        <taxon>Actinomycetes</taxon>
        <taxon>Actinomycetales</taxon>
        <taxon>Actinomycetaceae</taxon>
        <taxon>Actinomyces</taxon>
    </lineage>
</organism>
<evidence type="ECO:0000313" key="6">
    <source>
        <dbReference type="Proteomes" id="UP000271272"/>
    </source>
</evidence>
<dbReference type="UniPathway" id="UPA00254">
    <property type="reaction ID" value="UER00364"/>
</dbReference>
<dbReference type="NCBIfam" id="NF002381">
    <property type="entry name" value="PRK01388.1"/>
    <property type="match status" value="1"/>
</dbReference>
<evidence type="ECO:0000313" key="5">
    <source>
        <dbReference type="EMBL" id="RRD27266.1"/>
    </source>
</evidence>
<evidence type="ECO:0000256" key="4">
    <source>
        <dbReference type="PIRSR" id="PIRSR006356-1"/>
    </source>
</evidence>
<reference evidence="5 6" key="1">
    <citation type="submission" date="2018-11" db="EMBL/GenBank/DDBJ databases">
        <title>Genomes From Bacteria Associated with the Canine Oral Cavity: a Test Case for Automated Genome-Based Taxonomic Assignment.</title>
        <authorList>
            <person name="Coil D.A."/>
            <person name="Jospin G."/>
            <person name="Darling A.E."/>
            <person name="Wallis C."/>
            <person name="Davis I.J."/>
            <person name="Harris S."/>
            <person name="Eisen J.A."/>
            <person name="Holcombe L.J."/>
            <person name="O'Flynn C."/>
        </authorList>
    </citation>
    <scope>NUCLEOTIDE SEQUENCE [LARGE SCALE GENOMIC DNA]</scope>
    <source>
        <strain evidence="5 6">OH5050</strain>
    </source>
</reference>
<dbReference type="PRINTS" id="PR01466">
    <property type="entry name" value="ARGDEIMINASE"/>
</dbReference>
<dbReference type="GO" id="GO:0019546">
    <property type="term" value="P:L-arginine deiminase pathway"/>
    <property type="evidence" value="ECO:0007669"/>
    <property type="project" value="TreeGrafter"/>
</dbReference>
<accession>A0A3P1V0W5</accession>
<dbReference type="InterPro" id="IPR003876">
    <property type="entry name" value="Arg_deiminase"/>
</dbReference>
<dbReference type="SUPFAM" id="SSF55909">
    <property type="entry name" value="Pentein"/>
    <property type="match status" value="1"/>
</dbReference>
<keyword evidence="3" id="KW-0963">Cytoplasm</keyword>
<dbReference type="PANTHER" id="PTHR47271">
    <property type="entry name" value="ARGININE DEIMINASE"/>
    <property type="match status" value="1"/>
</dbReference>
<evidence type="ECO:0000256" key="1">
    <source>
        <dbReference type="ARBA" id="ARBA00010206"/>
    </source>
</evidence>
<dbReference type="Pfam" id="PF02274">
    <property type="entry name" value="ADI"/>
    <property type="match status" value="1"/>
</dbReference>
<dbReference type="Proteomes" id="UP000271272">
    <property type="component" value="Unassembled WGS sequence"/>
</dbReference>
<dbReference type="GO" id="GO:0005737">
    <property type="term" value="C:cytoplasm"/>
    <property type="evidence" value="ECO:0007669"/>
    <property type="project" value="UniProtKB-SubCell"/>
</dbReference>
<dbReference type="PIRSF" id="PIRSF006356">
    <property type="entry name" value="Arg_deiminase"/>
    <property type="match status" value="1"/>
</dbReference>
<name>A0A3P1V0W5_9ACTO</name>
<keyword evidence="2 3" id="KW-0378">Hydrolase</keyword>
<gene>
    <name evidence="3" type="primary">arcA</name>
    <name evidence="5" type="ORF">EII10_09895</name>
</gene>
<dbReference type="HAMAP" id="MF_00242">
    <property type="entry name" value="Arg_deiminase"/>
    <property type="match status" value="1"/>
</dbReference>
<dbReference type="AlphaFoldDB" id="A0A3P1V0W5"/>
<protein>
    <recommendedName>
        <fullName evidence="3">Arginine deiminase</fullName>
        <shortName evidence="3">ADI</shortName>
        <ecNumber evidence="3">3.5.3.6</ecNumber>
    </recommendedName>
    <alternativeName>
        <fullName evidence="3">Arginine dihydrolase</fullName>
        <shortName evidence="3">AD</shortName>
    </alternativeName>
</protein>
<dbReference type="OrthoDB" id="9807502at2"/>
<dbReference type="EMBL" id="RQZC01000019">
    <property type="protein sequence ID" value="RRD27266.1"/>
    <property type="molecule type" value="Genomic_DNA"/>
</dbReference>
<comment type="similarity">
    <text evidence="1 3">Belongs to the arginine deiminase family.</text>
</comment>
<comment type="subcellular location">
    <subcellularLocation>
        <location evidence="3">Cytoplasm</location>
    </subcellularLocation>
</comment>
<dbReference type="GO" id="GO:0016990">
    <property type="term" value="F:arginine deiminase activity"/>
    <property type="evidence" value="ECO:0007669"/>
    <property type="project" value="UniProtKB-UniRule"/>
</dbReference>
<sequence length="409" mass="44761">MGFSVDSEIGRLKRVIVHRPGREMLRLTPQNKDELLFDDILWLERAQEEHDRFTALLRECGAEVLYLQELLAQTLEVDEARAYILDRVINENTCGPVAGRHLRALAESMAAAELAEMLIAGITKAEMLEHGPCGDSLPLAAMDHDDLVITPLPNHLFTRDTSCWIQGGVSINSMRMPARQRETVNYEAIYRWHPMFAQGGFPVWSEGTAAGPATVEGGDVEVIGNGALLVGVSERTTAQGIERLATRLFADGSINRIIAVEMQKTRAQMHLDTVLTMVDTGRFIAYGGLGMLPTITLRPGEDGSAVTVSRNEAQSMHRVIAQALGLDDIEVLITPQDSRAAAREQWDDGCNTLAVAPGIIMTYERNVRSNDFLSDNGIEVLPVPGSELGRGRGGPHCMSCPVLRDPVEA</sequence>
<comment type="caution">
    <text evidence="5">The sequence shown here is derived from an EMBL/GenBank/DDBJ whole genome shotgun (WGS) entry which is preliminary data.</text>
</comment>
<proteinExistence type="inferred from homology"/>
<keyword evidence="3" id="KW-0056">Arginine metabolism</keyword>
<keyword evidence="6" id="KW-1185">Reference proteome</keyword>
<evidence type="ECO:0000256" key="2">
    <source>
        <dbReference type="ARBA" id="ARBA00022801"/>
    </source>
</evidence>
<feature type="active site" description="Amidino-cysteine intermediate" evidence="3 4">
    <location>
        <position position="397"/>
    </location>
</feature>
<dbReference type="PANTHER" id="PTHR47271:SF2">
    <property type="entry name" value="ARGININE DEIMINASE"/>
    <property type="match status" value="1"/>
</dbReference>
<evidence type="ECO:0000256" key="3">
    <source>
        <dbReference type="HAMAP-Rule" id="MF_00242"/>
    </source>
</evidence>